<dbReference type="RefSeq" id="XP_067923683.1">
    <property type="nucleotide sequence ID" value="XM_068064340.1"/>
</dbReference>
<keyword evidence="2" id="KW-1185">Reference proteome</keyword>
<name>A0A2C6L2T3_9APIC</name>
<evidence type="ECO:0000313" key="2">
    <source>
        <dbReference type="Proteomes" id="UP000221165"/>
    </source>
</evidence>
<dbReference type="GeneID" id="94427551"/>
<dbReference type="VEuPathDB" id="ToxoDB:CSUI_004145"/>
<reference evidence="1 2" key="1">
    <citation type="journal article" date="2017" name="Int. J. Parasitol.">
        <title>The genome of the protozoan parasite Cystoisospora suis and a reverse vaccinology approach to identify vaccine candidates.</title>
        <authorList>
            <person name="Palmieri N."/>
            <person name="Shrestha A."/>
            <person name="Ruttkowski B."/>
            <person name="Beck T."/>
            <person name="Vogl C."/>
            <person name="Tomley F."/>
            <person name="Blake D.P."/>
            <person name="Joachim A."/>
        </authorList>
    </citation>
    <scope>NUCLEOTIDE SEQUENCE [LARGE SCALE GENOMIC DNA]</scope>
    <source>
        <strain evidence="1 2">Wien I</strain>
    </source>
</reference>
<dbReference type="Proteomes" id="UP000221165">
    <property type="component" value="Unassembled WGS sequence"/>
</dbReference>
<sequence>MAFSELCFNSFLPSSAGPLGVDVRKKNVVPSFVSRLSLPFEPFSSKVRREGEEQRSVSFFVFPSKETRASMGKRNELEGNEDDVFCCPSFFSSAFSPLESRHVLLFSFSSVQLPPFCWSVCLPVSFSSFHTCSPVSGDSKGGMCSSRFLKSSTKARQICPFCIRLLSQEIGASLPQFATPIDDDGALS</sequence>
<dbReference type="AlphaFoldDB" id="A0A2C6L2T3"/>
<comment type="caution">
    <text evidence="1">The sequence shown here is derived from an EMBL/GenBank/DDBJ whole genome shotgun (WGS) entry which is preliminary data.</text>
</comment>
<organism evidence="1 2">
    <name type="scientific">Cystoisospora suis</name>
    <dbReference type="NCBI Taxonomy" id="483139"/>
    <lineage>
        <taxon>Eukaryota</taxon>
        <taxon>Sar</taxon>
        <taxon>Alveolata</taxon>
        <taxon>Apicomplexa</taxon>
        <taxon>Conoidasida</taxon>
        <taxon>Coccidia</taxon>
        <taxon>Eucoccidiorida</taxon>
        <taxon>Eimeriorina</taxon>
        <taxon>Sarcocystidae</taxon>
        <taxon>Cystoisospora</taxon>
    </lineage>
</organism>
<gene>
    <name evidence="1" type="ORF">CSUI_004145</name>
</gene>
<accession>A0A2C6L2T3</accession>
<protein>
    <submittedName>
        <fullName evidence="1">Uncharacterized protein</fullName>
    </submittedName>
</protein>
<proteinExistence type="predicted"/>
<dbReference type="EMBL" id="MIGC01001885">
    <property type="protein sequence ID" value="PHJ22006.1"/>
    <property type="molecule type" value="Genomic_DNA"/>
</dbReference>
<evidence type="ECO:0000313" key="1">
    <source>
        <dbReference type="EMBL" id="PHJ22006.1"/>
    </source>
</evidence>